<dbReference type="GO" id="GO:0008168">
    <property type="term" value="F:methyltransferase activity"/>
    <property type="evidence" value="ECO:0007669"/>
    <property type="project" value="UniProtKB-KW"/>
</dbReference>
<accession>A0A2V4UEQ6</accession>
<dbReference type="RefSeq" id="WP_110855268.1">
    <property type="nucleotide sequence ID" value="NZ_QJSQ01000009.1"/>
</dbReference>
<keyword evidence="2" id="KW-0489">Methyltransferase</keyword>
<dbReference type="GO" id="GO:0032259">
    <property type="term" value="P:methylation"/>
    <property type="evidence" value="ECO:0007669"/>
    <property type="project" value="UniProtKB-KW"/>
</dbReference>
<dbReference type="NCBIfam" id="TIGR01444">
    <property type="entry name" value="fkbM_fam"/>
    <property type="match status" value="1"/>
</dbReference>
<dbReference type="Gene3D" id="3.40.50.150">
    <property type="entry name" value="Vaccinia Virus protein VP39"/>
    <property type="match status" value="1"/>
</dbReference>
<name>A0A2V4UEQ6_9BURK</name>
<dbReference type="EMBL" id="QJSQ01000009">
    <property type="protein sequence ID" value="PYE22847.1"/>
    <property type="molecule type" value="Genomic_DNA"/>
</dbReference>
<dbReference type="SUPFAM" id="SSF53335">
    <property type="entry name" value="S-adenosyl-L-methionine-dependent methyltransferases"/>
    <property type="match status" value="1"/>
</dbReference>
<dbReference type="OrthoDB" id="5329963at2"/>
<evidence type="ECO:0000313" key="3">
    <source>
        <dbReference type="Proteomes" id="UP000247772"/>
    </source>
</evidence>
<comment type="caution">
    <text evidence="2">The sequence shown here is derived from an EMBL/GenBank/DDBJ whole genome shotgun (WGS) entry which is preliminary data.</text>
</comment>
<evidence type="ECO:0000313" key="2">
    <source>
        <dbReference type="EMBL" id="PYE22847.1"/>
    </source>
</evidence>
<feature type="domain" description="Methyltransferase FkbM" evidence="1">
    <location>
        <begin position="173"/>
        <end position="316"/>
    </location>
</feature>
<sequence length="343" mass="37789">MLTGLYGAGFLGRRIGREIDTEFVFVDDTPSKLGAIIDGHKVTSLELFSRCAPSHSLVLYVCIYQPGFSYLKKRAEIRAMYPELDVRPFTALFHSAASGALPYLFFESPTRLGEKLDRYEEIGRLLNDDLSRSTLSGHLAFRITGQFEKIVSTSRRDVPFLKDVLSPTVTYVDAGAYDGDTTEDFVAITNGRFGHLCLVEPDAKNICRAEKRLADLSLSNSVTFRQEAISDVRGLMGFNALGSVGSSLDSGADDKVKTSLLSDFDCEGQLYIKLDIEGAEIPAISASIAFIASRRPILAISVYHRPDDLLEAVKLLQDIEGYAFYVRCHGPAGEDLMLYAIPN</sequence>
<gene>
    <name evidence="2" type="ORF">C7410_109143</name>
</gene>
<evidence type="ECO:0000259" key="1">
    <source>
        <dbReference type="Pfam" id="PF05050"/>
    </source>
</evidence>
<dbReference type="InterPro" id="IPR029063">
    <property type="entry name" value="SAM-dependent_MTases_sf"/>
</dbReference>
<reference evidence="2 3" key="1">
    <citation type="submission" date="2018-06" db="EMBL/GenBank/DDBJ databases">
        <title>Genomic Encyclopedia of Type Strains, Phase IV (KMG-V): Genome sequencing to study the core and pangenomes of soil and plant-associated prokaryotes.</title>
        <authorList>
            <person name="Whitman W."/>
        </authorList>
    </citation>
    <scope>NUCLEOTIDE SEQUENCE [LARGE SCALE GENOMIC DNA]</scope>
    <source>
        <strain evidence="2 3">SRCL-318</strain>
    </source>
</reference>
<dbReference type="Pfam" id="PF05050">
    <property type="entry name" value="Methyltransf_21"/>
    <property type="match status" value="1"/>
</dbReference>
<organism evidence="2 3">
    <name type="scientific">Paraburkholderia silvatlantica</name>
    <dbReference type="NCBI Taxonomy" id="321895"/>
    <lineage>
        <taxon>Bacteria</taxon>
        <taxon>Pseudomonadati</taxon>
        <taxon>Pseudomonadota</taxon>
        <taxon>Betaproteobacteria</taxon>
        <taxon>Burkholderiales</taxon>
        <taxon>Burkholderiaceae</taxon>
        <taxon>Paraburkholderia</taxon>
    </lineage>
</organism>
<dbReference type="InterPro" id="IPR006342">
    <property type="entry name" value="FkbM_mtfrase"/>
</dbReference>
<dbReference type="Proteomes" id="UP000247772">
    <property type="component" value="Unassembled WGS sequence"/>
</dbReference>
<protein>
    <submittedName>
        <fullName evidence="2">FkbM family methyltransferase</fullName>
    </submittedName>
</protein>
<proteinExistence type="predicted"/>
<dbReference type="AlphaFoldDB" id="A0A2V4UEQ6"/>
<keyword evidence="2" id="KW-0808">Transferase</keyword>